<feature type="region of interest" description="Disordered" evidence="2">
    <location>
        <begin position="602"/>
        <end position="641"/>
    </location>
</feature>
<feature type="region of interest" description="Disordered" evidence="2">
    <location>
        <begin position="1058"/>
        <end position="1179"/>
    </location>
</feature>
<evidence type="ECO:0000259" key="3">
    <source>
        <dbReference type="Pfam" id="PF14612"/>
    </source>
</evidence>
<evidence type="ECO:0000256" key="2">
    <source>
        <dbReference type="SAM" id="MobiDB-lite"/>
    </source>
</evidence>
<dbReference type="GO" id="GO:0016192">
    <property type="term" value="P:vesicle-mediated transport"/>
    <property type="evidence" value="ECO:0007669"/>
    <property type="project" value="InterPro"/>
</dbReference>
<name>A0A8H4L0D3_9HYPO</name>
<feature type="compositionally biased region" description="Low complexity" evidence="2">
    <location>
        <begin position="1098"/>
        <end position="1108"/>
    </location>
</feature>
<evidence type="ECO:0000259" key="4">
    <source>
        <dbReference type="Pfam" id="PF24244"/>
    </source>
</evidence>
<dbReference type="EMBL" id="JAADYS010002357">
    <property type="protein sequence ID" value="KAF4458758.1"/>
    <property type="molecule type" value="Genomic_DNA"/>
</dbReference>
<dbReference type="Gene3D" id="3.40.50.1910">
    <property type="match status" value="1"/>
</dbReference>
<dbReference type="SUPFAM" id="SSF56815">
    <property type="entry name" value="Sec1/munc18-like (SM) proteins"/>
    <property type="match status" value="1"/>
</dbReference>
<dbReference type="Proteomes" id="UP000554235">
    <property type="component" value="Unassembled WGS sequence"/>
</dbReference>
<dbReference type="AlphaFoldDB" id="A0A8H4L0D3"/>
<dbReference type="Pfam" id="PF24244">
    <property type="entry name" value="Iec3-like_M"/>
    <property type="match status" value="1"/>
</dbReference>
<feature type="region of interest" description="Disordered" evidence="2">
    <location>
        <begin position="809"/>
        <end position="835"/>
    </location>
</feature>
<dbReference type="Pfam" id="PF14612">
    <property type="entry name" value="Ino80_Iec3"/>
    <property type="match status" value="1"/>
</dbReference>
<dbReference type="Gene3D" id="1.25.40.60">
    <property type="match status" value="1"/>
</dbReference>
<dbReference type="InterPro" id="IPR043127">
    <property type="entry name" value="Sec-1-like_dom3a"/>
</dbReference>
<dbReference type="Pfam" id="PF00995">
    <property type="entry name" value="Sec1"/>
    <property type="match status" value="1"/>
</dbReference>
<dbReference type="InterPro" id="IPR055449">
    <property type="entry name" value="Iec3-like_M"/>
</dbReference>
<proteinExistence type="inferred from homology"/>
<accession>A0A8H4L0D3</accession>
<dbReference type="PANTHER" id="PTHR11679">
    <property type="entry name" value="VESICLE PROTEIN SORTING-ASSOCIATED"/>
    <property type="match status" value="1"/>
</dbReference>
<comment type="similarity">
    <text evidence="1">Belongs to the STXBP/unc-18/SEC1 family.</text>
</comment>
<dbReference type="InterPro" id="IPR027482">
    <property type="entry name" value="Sec1-like_dom2"/>
</dbReference>
<dbReference type="GO" id="GO:0006338">
    <property type="term" value="P:chromatin remodeling"/>
    <property type="evidence" value="ECO:0007669"/>
    <property type="project" value="InterPro"/>
</dbReference>
<dbReference type="Gene3D" id="3.40.50.2060">
    <property type="match status" value="1"/>
</dbReference>
<keyword evidence="6" id="KW-1185">Reference proteome</keyword>
<dbReference type="GO" id="GO:0031011">
    <property type="term" value="C:Ino80 complex"/>
    <property type="evidence" value="ECO:0007669"/>
    <property type="project" value="InterPro"/>
</dbReference>
<comment type="caution">
    <text evidence="5">The sequence shown here is derived from an EMBL/GenBank/DDBJ whole genome shotgun (WGS) entry which is preliminary data.</text>
</comment>
<gene>
    <name evidence="5" type="ORF">FALBO_14495</name>
</gene>
<feature type="domain" description="INO80 complex subunit 3 N-terminal" evidence="3">
    <location>
        <begin position="837"/>
        <end position="879"/>
    </location>
</feature>
<dbReference type="InterPro" id="IPR032742">
    <property type="entry name" value="Iec3_N"/>
</dbReference>
<feature type="domain" description="INO80 complex subunit 3-like middle region" evidence="4">
    <location>
        <begin position="955"/>
        <end position="1060"/>
    </location>
</feature>
<dbReference type="Gene3D" id="3.90.830.10">
    <property type="entry name" value="Syntaxin Binding Protein 1, Chain A, domain 2"/>
    <property type="match status" value="1"/>
</dbReference>
<dbReference type="InterPro" id="IPR001619">
    <property type="entry name" value="Sec1-like"/>
</dbReference>
<organism evidence="5 6">
    <name type="scientific">Fusarium albosuccineum</name>
    <dbReference type="NCBI Taxonomy" id="1237068"/>
    <lineage>
        <taxon>Eukaryota</taxon>
        <taxon>Fungi</taxon>
        <taxon>Dikarya</taxon>
        <taxon>Ascomycota</taxon>
        <taxon>Pezizomycotina</taxon>
        <taxon>Sordariomycetes</taxon>
        <taxon>Hypocreomycetidae</taxon>
        <taxon>Hypocreales</taxon>
        <taxon>Nectriaceae</taxon>
        <taxon>Fusarium</taxon>
        <taxon>Fusarium decemcellulare species complex</taxon>
    </lineage>
</organism>
<dbReference type="OrthoDB" id="10251230at2759"/>
<dbReference type="InterPro" id="IPR036045">
    <property type="entry name" value="Sec1-like_sf"/>
</dbReference>
<sequence length="1179" mass="129182">MATKGNSLRDRQIDSQASLKKILNLNETVESSEADEAHANGLLAPVAPILDADGNPIWKVLVFDDLGRDVISSVMRVSDLRSMGVTMHMHIGGARHPIPDVPVIYLLEPNAQNLQSITSDLQKGLYSPAYINFLSSLPRVLLEDFATQTANAGTSEHIAQLFDQYLNFIVAEPDLFSLGMQQEHTYWALNSAATSDAELDRVVDRIVSGLFSVVVTMGVIPIIRCPKGAAAEMVAARLDRKLRDHILNSKDNLFSGPRPSASAGTPSSRPVLILLDRNVDLIPMLSHSWTYQSLVHDVLNMKLNRITIETPVEEGNPAKGTSKKGYDLTTNDFFWAKNAPSPFPQVAEDIDAELTKYKEDTAAITKKTGVTDLEDLQNDTSASAQHLKAAITLLPEMRERKGILDMHMNILAALLTGIKDRQLDNYFQLEESVVKTTKAQIMEIIKDENKGTDPVDKLRLFIIWFLSTEHEVGRVDFEGLEKALAETGADVSSLPYIRQVRATTKMTQLTTINNTAQPAQTSDLFGRFSSMSSRLTDRLKESGVPTGLSSNFESLISGVKNFLPADRDFTVTKIVESIMEPSSASSSAIAKTEHYLYFDPRSANARGTMPPPSAVRSGAGTNTPGGMPGSQGPGQTASFGQRRQGFSEAVVFTVGGGSMDEYGNLQEWVGRAAGDRAKKRVVYGSTEMVNAAEFIAQELESRVVSGKRWPGSVQATRLTSMQHFANWSPPTAGQPCGCFSGHQSYVPTREQHLPSRLVRKAPQILAKPVPFNCSSSTPRASPSRIPDSISTRSTAFFNEFPHLPVAFSRAPPRAGSPVMDDSPIKTEGGSRHRAGYKSWKKKYRKMRIVFDQKMHDGEELHKQEDKAAALVKRLAVENEYVTHHQTLDTASRARQLTCHAPFCSRLLDILLEINNSPQIPPEKQIDVSLEPPSDPKAIALPLDRDHANRKDHPGKKLEDLLNGVPHSSYSNAKETLPALMNDLKAPDGESHPADFLSADDVDNYIYEVDLGIDPEQHIPTLAPRAHPNTHQPSHPHLKNPTSVTNWLRKHAPKIFLQDGEAHGDGEDGEGGHTGGRKTRGTRGERGGRASTRGKRVSAAARAAAAAAADRGDWDASMDEDPEFTSTPVGRGKRKRHDDDTGYKPRGSSTRPTKKKRKSEADGTPSVRKSKKEAAAARDD</sequence>
<evidence type="ECO:0000313" key="6">
    <source>
        <dbReference type="Proteomes" id="UP000554235"/>
    </source>
</evidence>
<reference evidence="5 6" key="1">
    <citation type="submission" date="2020-01" db="EMBL/GenBank/DDBJ databases">
        <title>Identification and distribution of gene clusters putatively required for synthesis of sphingolipid metabolism inhibitors in phylogenetically diverse species of the filamentous fungus Fusarium.</title>
        <authorList>
            <person name="Kim H.-S."/>
            <person name="Busman M."/>
            <person name="Brown D.W."/>
            <person name="Divon H."/>
            <person name="Uhlig S."/>
            <person name="Proctor R.H."/>
        </authorList>
    </citation>
    <scope>NUCLEOTIDE SEQUENCE [LARGE SCALE GENOMIC DNA]</scope>
    <source>
        <strain evidence="5 6">NRRL 20459</strain>
    </source>
</reference>
<evidence type="ECO:0000256" key="1">
    <source>
        <dbReference type="ARBA" id="ARBA00009884"/>
    </source>
</evidence>
<evidence type="ECO:0008006" key="7">
    <source>
        <dbReference type="Google" id="ProtNLM"/>
    </source>
</evidence>
<dbReference type="InterPro" id="IPR043154">
    <property type="entry name" value="Sec-1-like_dom1"/>
</dbReference>
<evidence type="ECO:0000313" key="5">
    <source>
        <dbReference type="EMBL" id="KAF4458758.1"/>
    </source>
</evidence>
<protein>
    <recommendedName>
        <fullName evidence="7">Protein sly1</fullName>
    </recommendedName>
</protein>